<dbReference type="CDD" id="cd03230">
    <property type="entry name" value="ABC_DR_subfamily_A"/>
    <property type="match status" value="1"/>
</dbReference>
<dbReference type="EMBL" id="LR593886">
    <property type="protein sequence ID" value="VTR93794.1"/>
    <property type="molecule type" value="Genomic_DNA"/>
</dbReference>
<keyword evidence="6" id="KW-1185">Reference proteome</keyword>
<sequence length="308" mass="33377">MVAVHSESDGNVIEVAGVTRRFGSKVALDDVRLEVPRGTVFGLVGVNGAGKTTLIKHVLGLLRATSGSVRVFGRDPAADPAGVLVRVGYLSEEPELPGWMRVGELFRYTRAFYPNWDPAFAEELSRSFALDSRAKVKHLSKGQRARAGLVLALAHRPELLVLDEPSSGLDPIVRQDILRAIIRTIAEEGRTVVFSSHLLHEVERVADRVALIDRGRVVFSGALDQIKGTHHRLTLRFPEPRPNPPALTGALTWEGRGAEWVTLCSGRLGELRDAVAACGAEVIGQRVPSLDEIFVARVGAKGSEPGKE</sequence>
<dbReference type="SUPFAM" id="SSF52540">
    <property type="entry name" value="P-loop containing nucleoside triphosphate hydrolases"/>
    <property type="match status" value="1"/>
</dbReference>
<evidence type="ECO:0000313" key="6">
    <source>
        <dbReference type="Proteomes" id="UP000464178"/>
    </source>
</evidence>
<dbReference type="InterPro" id="IPR003593">
    <property type="entry name" value="AAA+_ATPase"/>
</dbReference>
<dbReference type="GO" id="GO:0005524">
    <property type="term" value="F:ATP binding"/>
    <property type="evidence" value="ECO:0007669"/>
    <property type="project" value="UniProtKB-KW"/>
</dbReference>
<gene>
    <name evidence="5" type="ORF">SOIL9_39200</name>
</gene>
<dbReference type="PANTHER" id="PTHR42939:SF1">
    <property type="entry name" value="ABC TRANSPORTER ATP-BINDING PROTEIN ALBC-RELATED"/>
    <property type="match status" value="1"/>
</dbReference>
<dbReference type="Proteomes" id="UP000464178">
    <property type="component" value="Chromosome"/>
</dbReference>
<dbReference type="InterPro" id="IPR017871">
    <property type="entry name" value="ABC_transporter-like_CS"/>
</dbReference>
<dbReference type="Pfam" id="PF00005">
    <property type="entry name" value="ABC_tran"/>
    <property type="match status" value="1"/>
</dbReference>
<dbReference type="InterPro" id="IPR027417">
    <property type="entry name" value="P-loop_NTPase"/>
</dbReference>
<name>A0A6P2D129_9BACT</name>
<dbReference type="PANTHER" id="PTHR42939">
    <property type="entry name" value="ABC TRANSPORTER ATP-BINDING PROTEIN ALBC-RELATED"/>
    <property type="match status" value="1"/>
</dbReference>
<dbReference type="InterPro" id="IPR051782">
    <property type="entry name" value="ABC_Transporter_VariousFunc"/>
</dbReference>
<reference evidence="5 6" key="1">
    <citation type="submission" date="2019-05" db="EMBL/GenBank/DDBJ databases">
        <authorList>
            <consortium name="Science for Life Laboratories"/>
        </authorList>
    </citation>
    <scope>NUCLEOTIDE SEQUENCE [LARGE SCALE GENOMIC DNA]</scope>
    <source>
        <strain evidence="5">Soil9</strain>
    </source>
</reference>
<dbReference type="PROSITE" id="PS00211">
    <property type="entry name" value="ABC_TRANSPORTER_1"/>
    <property type="match status" value="1"/>
</dbReference>
<dbReference type="PROSITE" id="PS50893">
    <property type="entry name" value="ABC_TRANSPORTER_2"/>
    <property type="match status" value="1"/>
</dbReference>
<keyword evidence="3" id="KW-0067">ATP-binding</keyword>
<keyword evidence="1" id="KW-0813">Transport</keyword>
<keyword evidence="2" id="KW-0547">Nucleotide-binding</keyword>
<accession>A0A6P2D129</accession>
<proteinExistence type="predicted"/>
<evidence type="ECO:0000256" key="1">
    <source>
        <dbReference type="ARBA" id="ARBA00022448"/>
    </source>
</evidence>
<dbReference type="RefSeq" id="WP_162668463.1">
    <property type="nucleotide sequence ID" value="NZ_LR593886.1"/>
</dbReference>
<feature type="domain" description="ABC transporter" evidence="4">
    <location>
        <begin position="13"/>
        <end position="239"/>
    </location>
</feature>
<dbReference type="InterPro" id="IPR003439">
    <property type="entry name" value="ABC_transporter-like_ATP-bd"/>
</dbReference>
<dbReference type="Gene3D" id="3.40.50.300">
    <property type="entry name" value="P-loop containing nucleotide triphosphate hydrolases"/>
    <property type="match status" value="1"/>
</dbReference>
<dbReference type="GO" id="GO:0016887">
    <property type="term" value="F:ATP hydrolysis activity"/>
    <property type="evidence" value="ECO:0007669"/>
    <property type="project" value="InterPro"/>
</dbReference>
<dbReference type="KEGG" id="gms:SOIL9_39200"/>
<evidence type="ECO:0000256" key="2">
    <source>
        <dbReference type="ARBA" id="ARBA00022741"/>
    </source>
</evidence>
<evidence type="ECO:0000313" key="5">
    <source>
        <dbReference type="EMBL" id="VTR93794.1"/>
    </source>
</evidence>
<dbReference type="AlphaFoldDB" id="A0A6P2D129"/>
<dbReference type="SMART" id="SM00382">
    <property type="entry name" value="AAA"/>
    <property type="match status" value="1"/>
</dbReference>
<organism evidence="5 6">
    <name type="scientific">Gemmata massiliana</name>
    <dbReference type="NCBI Taxonomy" id="1210884"/>
    <lineage>
        <taxon>Bacteria</taxon>
        <taxon>Pseudomonadati</taxon>
        <taxon>Planctomycetota</taxon>
        <taxon>Planctomycetia</taxon>
        <taxon>Gemmatales</taxon>
        <taxon>Gemmataceae</taxon>
        <taxon>Gemmata</taxon>
    </lineage>
</organism>
<evidence type="ECO:0000259" key="4">
    <source>
        <dbReference type="PROSITE" id="PS50893"/>
    </source>
</evidence>
<protein>
    <recommendedName>
        <fullName evidence="4">ABC transporter domain-containing protein</fullName>
    </recommendedName>
</protein>
<evidence type="ECO:0000256" key="3">
    <source>
        <dbReference type="ARBA" id="ARBA00022840"/>
    </source>
</evidence>